<organism evidence="2 3">
    <name type="scientific">Leptospira noguchii str. 2001034031</name>
    <dbReference type="NCBI Taxonomy" id="1193053"/>
    <lineage>
        <taxon>Bacteria</taxon>
        <taxon>Pseudomonadati</taxon>
        <taxon>Spirochaetota</taxon>
        <taxon>Spirochaetia</taxon>
        <taxon>Leptospirales</taxon>
        <taxon>Leptospiraceae</taxon>
        <taxon>Leptospira</taxon>
    </lineage>
</organism>
<dbReference type="EMBL" id="AKXB02000027">
    <property type="protein sequence ID" value="EMO90821.1"/>
    <property type="molecule type" value="Genomic_DNA"/>
</dbReference>
<keyword evidence="1" id="KW-0472">Membrane</keyword>
<keyword evidence="1" id="KW-1133">Transmembrane helix</keyword>
<protein>
    <submittedName>
        <fullName evidence="2">Uncharacterized protein</fullName>
    </submittedName>
</protein>
<proteinExistence type="predicted"/>
<comment type="caution">
    <text evidence="2">The sequence shown here is derived from an EMBL/GenBank/DDBJ whole genome shotgun (WGS) entry which is preliminary data.</text>
</comment>
<feature type="transmembrane region" description="Helical" evidence="1">
    <location>
        <begin position="6"/>
        <end position="26"/>
    </location>
</feature>
<keyword evidence="1" id="KW-0812">Transmembrane</keyword>
<name>M6YG64_9LEPT</name>
<gene>
    <name evidence="2" type="ORF">LEP1GSC024_1798</name>
</gene>
<dbReference type="AlphaFoldDB" id="M6YG64"/>
<evidence type="ECO:0000313" key="3">
    <source>
        <dbReference type="Proteomes" id="UP000012138"/>
    </source>
</evidence>
<evidence type="ECO:0000256" key="1">
    <source>
        <dbReference type="SAM" id="Phobius"/>
    </source>
</evidence>
<dbReference type="Proteomes" id="UP000012138">
    <property type="component" value="Unassembled WGS sequence"/>
</dbReference>
<evidence type="ECO:0000313" key="2">
    <source>
        <dbReference type="EMBL" id="EMO90821.1"/>
    </source>
</evidence>
<accession>M6YG64</accession>
<sequence length="37" mass="4515">MLSFLNLFWELNIIVFAFLIPNLCYLKDCGFWLEKFL</sequence>
<reference evidence="2 3" key="1">
    <citation type="submission" date="2013-01" db="EMBL/GenBank/DDBJ databases">
        <authorList>
            <person name="Harkins D.M."/>
            <person name="Durkin A.S."/>
            <person name="Brinkac L.M."/>
            <person name="Haft D.H."/>
            <person name="Selengut J.D."/>
            <person name="Sanka R."/>
            <person name="DePew J."/>
            <person name="Purushe J."/>
            <person name="Whelen A.C."/>
            <person name="Vinetz J.M."/>
            <person name="Sutton G.G."/>
            <person name="Nierman W.C."/>
            <person name="Fouts D.E."/>
        </authorList>
    </citation>
    <scope>NUCLEOTIDE SEQUENCE [LARGE SCALE GENOMIC DNA]</scope>
    <source>
        <strain evidence="2 3">2001034031</strain>
    </source>
</reference>